<evidence type="ECO:0000313" key="2">
    <source>
        <dbReference type="Proteomes" id="UP000030645"/>
    </source>
</evidence>
<name>W9RPQ9_9ROSA</name>
<accession>W9RPQ9</accession>
<keyword evidence="2" id="KW-1185">Reference proteome</keyword>
<evidence type="ECO:0000313" key="1">
    <source>
        <dbReference type="EMBL" id="EXB90176.1"/>
    </source>
</evidence>
<dbReference type="Proteomes" id="UP000030645">
    <property type="component" value="Unassembled WGS sequence"/>
</dbReference>
<reference evidence="2" key="1">
    <citation type="submission" date="2013-01" db="EMBL/GenBank/DDBJ databases">
        <title>Draft Genome Sequence of a Mulberry Tree, Morus notabilis C.K. Schneid.</title>
        <authorList>
            <person name="He N."/>
            <person name="Zhao S."/>
        </authorList>
    </citation>
    <scope>NUCLEOTIDE SEQUENCE</scope>
</reference>
<dbReference type="EMBL" id="KE345020">
    <property type="protein sequence ID" value="EXB90176.1"/>
    <property type="molecule type" value="Genomic_DNA"/>
</dbReference>
<protein>
    <submittedName>
        <fullName evidence="1">Uncharacterized protein</fullName>
    </submittedName>
</protein>
<proteinExistence type="predicted"/>
<organism evidence="1 2">
    <name type="scientific">Morus notabilis</name>
    <dbReference type="NCBI Taxonomy" id="981085"/>
    <lineage>
        <taxon>Eukaryota</taxon>
        <taxon>Viridiplantae</taxon>
        <taxon>Streptophyta</taxon>
        <taxon>Embryophyta</taxon>
        <taxon>Tracheophyta</taxon>
        <taxon>Spermatophyta</taxon>
        <taxon>Magnoliopsida</taxon>
        <taxon>eudicotyledons</taxon>
        <taxon>Gunneridae</taxon>
        <taxon>Pentapetalae</taxon>
        <taxon>rosids</taxon>
        <taxon>fabids</taxon>
        <taxon>Rosales</taxon>
        <taxon>Moraceae</taxon>
        <taxon>Moreae</taxon>
        <taxon>Morus</taxon>
    </lineage>
</organism>
<gene>
    <name evidence="1" type="ORF">L484_015470</name>
</gene>
<sequence length="79" mass="8911">MNVIDDCLRDSSSLASPVPSYVDRRKEAQDGYKDTRILSKETRLKILHNPSESLTSPYRLPALPPNLGVPFGYNCFLEN</sequence>
<dbReference type="AlphaFoldDB" id="W9RPQ9"/>